<dbReference type="InterPro" id="IPR002347">
    <property type="entry name" value="SDR_fam"/>
</dbReference>
<organism evidence="3">
    <name type="scientific">Bosea sp. NBC_00436</name>
    <dbReference type="NCBI Taxonomy" id="2969620"/>
    <lineage>
        <taxon>Bacteria</taxon>
        <taxon>Pseudomonadati</taxon>
        <taxon>Pseudomonadota</taxon>
        <taxon>Alphaproteobacteria</taxon>
        <taxon>Hyphomicrobiales</taxon>
        <taxon>Boseaceae</taxon>
        <taxon>Bosea</taxon>
    </lineage>
</organism>
<dbReference type="InterPro" id="IPR020904">
    <property type="entry name" value="Sc_DH/Rdtase_CS"/>
</dbReference>
<reference evidence="3" key="1">
    <citation type="submission" date="2022-08" db="EMBL/GenBank/DDBJ databases">
        <title>Complete Genome Sequences of 2 Bosea sp. soil isolates.</title>
        <authorList>
            <person name="Alvarez Arevalo M."/>
            <person name="Sterndorff E.B."/>
            <person name="Faurdal D."/>
            <person name="Joergensen T.S."/>
            <person name="Weber T."/>
        </authorList>
    </citation>
    <scope>NUCLEOTIDE SEQUENCE</scope>
    <source>
        <strain evidence="3">NBC_00436</strain>
        <plasmid evidence="3">pNBC436</plasmid>
    </source>
</reference>
<evidence type="ECO:0000313" key="3">
    <source>
        <dbReference type="EMBL" id="UZF90114.1"/>
    </source>
</evidence>
<geneLocation type="plasmid" evidence="3">
    <name>pNBC436</name>
</geneLocation>
<name>A0A9E8A457_9HYPH</name>
<dbReference type="CDD" id="cd05233">
    <property type="entry name" value="SDR_c"/>
    <property type="match status" value="1"/>
</dbReference>
<dbReference type="PANTHER" id="PTHR43639:SF1">
    <property type="entry name" value="SHORT-CHAIN DEHYDROGENASE_REDUCTASE FAMILY PROTEIN"/>
    <property type="match status" value="1"/>
</dbReference>
<sequence>MISYDLQGKTALVTGGISGIGLATVEQLAGFGARVAVNHLPDDPRADDVLAALRSRGADVVTAPGDVGKAGEAEAMVEQALEDLGGLDLLVNNAATPATRRLIPPAELDSLSEALWSEIWSVNMVGVWRCTRAAAPALRRCRGAVVNTASVAGMGRVGSSIAYSAGKAGLINLTRDLARALAPEVRVNAIAPGAVDSPWMVEWSEEQRQAGIDQALLKRRNQPSDLAEVIVFLGFGARMVTGHCIPVDGGLLLS</sequence>
<keyword evidence="3" id="KW-0614">Plasmid</keyword>
<dbReference type="SUPFAM" id="SSF51735">
    <property type="entry name" value="NAD(P)-binding Rossmann-fold domains"/>
    <property type="match status" value="1"/>
</dbReference>
<dbReference type="GO" id="GO:0016491">
    <property type="term" value="F:oxidoreductase activity"/>
    <property type="evidence" value="ECO:0007669"/>
    <property type="project" value="UniProtKB-KW"/>
</dbReference>
<proteinExistence type="inferred from homology"/>
<dbReference type="AlphaFoldDB" id="A0A9E8A457"/>
<dbReference type="Gene3D" id="3.40.50.720">
    <property type="entry name" value="NAD(P)-binding Rossmann-like Domain"/>
    <property type="match status" value="1"/>
</dbReference>
<evidence type="ECO:0000256" key="1">
    <source>
        <dbReference type="ARBA" id="ARBA00006484"/>
    </source>
</evidence>
<gene>
    <name evidence="3" type="ORF">NWE54_26550</name>
</gene>
<dbReference type="PROSITE" id="PS00061">
    <property type="entry name" value="ADH_SHORT"/>
    <property type="match status" value="1"/>
</dbReference>
<dbReference type="EMBL" id="CP102775">
    <property type="protein sequence ID" value="UZF90114.1"/>
    <property type="molecule type" value="Genomic_DNA"/>
</dbReference>
<dbReference type="PRINTS" id="PR00081">
    <property type="entry name" value="GDHRDH"/>
</dbReference>
<comment type="similarity">
    <text evidence="1">Belongs to the short-chain dehydrogenases/reductases (SDR) family.</text>
</comment>
<dbReference type="InterPro" id="IPR036291">
    <property type="entry name" value="NAD(P)-bd_dom_sf"/>
</dbReference>
<dbReference type="PANTHER" id="PTHR43639">
    <property type="entry name" value="OXIDOREDUCTASE, SHORT-CHAIN DEHYDROGENASE/REDUCTASE FAMILY (AFU_ORTHOLOGUE AFUA_5G02870)"/>
    <property type="match status" value="1"/>
</dbReference>
<accession>A0A9E8A457</accession>
<keyword evidence="2" id="KW-0560">Oxidoreductase</keyword>
<evidence type="ECO:0000256" key="2">
    <source>
        <dbReference type="ARBA" id="ARBA00023002"/>
    </source>
</evidence>
<dbReference type="PRINTS" id="PR00080">
    <property type="entry name" value="SDRFAMILY"/>
</dbReference>
<protein>
    <submittedName>
        <fullName evidence="3">SDR family oxidoreductase</fullName>
    </submittedName>
</protein>
<dbReference type="FunFam" id="3.40.50.720:FF:000084">
    <property type="entry name" value="Short-chain dehydrogenase reductase"/>
    <property type="match status" value="1"/>
</dbReference>
<dbReference type="Pfam" id="PF13561">
    <property type="entry name" value="adh_short_C2"/>
    <property type="match status" value="1"/>
</dbReference>